<name>A0A3N4J0W3_9PEZI</name>
<dbReference type="GO" id="GO:0003676">
    <property type="term" value="F:nucleic acid binding"/>
    <property type="evidence" value="ECO:0007669"/>
    <property type="project" value="InterPro"/>
</dbReference>
<dbReference type="OrthoDB" id="5422061at2759"/>
<evidence type="ECO:0000313" key="3">
    <source>
        <dbReference type="Proteomes" id="UP000276215"/>
    </source>
</evidence>
<evidence type="ECO:0000313" key="2">
    <source>
        <dbReference type="EMBL" id="RPA90191.1"/>
    </source>
</evidence>
<sequence>ETPIPFEYLDGKTYETTGEKEVWAKSSQIAWDKRQASLILSVFVEAVPRVPPRVIYRGKGKCLGDERSKYHPNVLVKFNDNAYMNDKLFLHYIEDYLVPVLGGHPPSFAIDFMGSHKTPAVLQKMRSHGITPSLIPGGCTHLVQPLDVAINKPFKDLIHEHTDTTIFQAETIES</sequence>
<dbReference type="AlphaFoldDB" id="A0A3N4J0W3"/>
<dbReference type="Pfam" id="PF03184">
    <property type="entry name" value="DDE_1"/>
    <property type="match status" value="1"/>
</dbReference>
<dbReference type="Proteomes" id="UP000276215">
    <property type="component" value="Unassembled WGS sequence"/>
</dbReference>
<feature type="non-terminal residue" evidence="2">
    <location>
        <position position="1"/>
    </location>
</feature>
<feature type="non-terminal residue" evidence="2">
    <location>
        <position position="174"/>
    </location>
</feature>
<evidence type="ECO:0000259" key="1">
    <source>
        <dbReference type="Pfam" id="PF03184"/>
    </source>
</evidence>
<feature type="domain" description="DDE-1" evidence="1">
    <location>
        <begin position="40"/>
        <end position="164"/>
    </location>
</feature>
<proteinExistence type="predicted"/>
<gene>
    <name evidence="2" type="ORF">L873DRAFT_1635811</name>
</gene>
<dbReference type="InterPro" id="IPR004875">
    <property type="entry name" value="DDE_SF_endonuclease_dom"/>
</dbReference>
<organism evidence="2 3">
    <name type="scientific">Choiromyces venosus 120613-1</name>
    <dbReference type="NCBI Taxonomy" id="1336337"/>
    <lineage>
        <taxon>Eukaryota</taxon>
        <taxon>Fungi</taxon>
        <taxon>Dikarya</taxon>
        <taxon>Ascomycota</taxon>
        <taxon>Pezizomycotina</taxon>
        <taxon>Pezizomycetes</taxon>
        <taxon>Pezizales</taxon>
        <taxon>Tuberaceae</taxon>
        <taxon>Choiromyces</taxon>
    </lineage>
</organism>
<accession>A0A3N4J0W3</accession>
<protein>
    <recommendedName>
        <fullName evidence="1">DDE-1 domain-containing protein</fullName>
    </recommendedName>
</protein>
<dbReference type="STRING" id="1336337.A0A3N4J0W3"/>
<dbReference type="EMBL" id="ML120535">
    <property type="protein sequence ID" value="RPA90191.1"/>
    <property type="molecule type" value="Genomic_DNA"/>
</dbReference>
<keyword evidence="3" id="KW-1185">Reference proteome</keyword>
<reference evidence="2 3" key="1">
    <citation type="journal article" date="2018" name="Nat. Ecol. Evol.">
        <title>Pezizomycetes genomes reveal the molecular basis of ectomycorrhizal truffle lifestyle.</title>
        <authorList>
            <person name="Murat C."/>
            <person name="Payen T."/>
            <person name="Noel B."/>
            <person name="Kuo A."/>
            <person name="Morin E."/>
            <person name="Chen J."/>
            <person name="Kohler A."/>
            <person name="Krizsan K."/>
            <person name="Balestrini R."/>
            <person name="Da Silva C."/>
            <person name="Montanini B."/>
            <person name="Hainaut M."/>
            <person name="Levati E."/>
            <person name="Barry K.W."/>
            <person name="Belfiori B."/>
            <person name="Cichocki N."/>
            <person name="Clum A."/>
            <person name="Dockter R.B."/>
            <person name="Fauchery L."/>
            <person name="Guy J."/>
            <person name="Iotti M."/>
            <person name="Le Tacon F."/>
            <person name="Lindquist E.A."/>
            <person name="Lipzen A."/>
            <person name="Malagnac F."/>
            <person name="Mello A."/>
            <person name="Molinier V."/>
            <person name="Miyauchi S."/>
            <person name="Poulain J."/>
            <person name="Riccioni C."/>
            <person name="Rubini A."/>
            <person name="Sitrit Y."/>
            <person name="Splivallo R."/>
            <person name="Traeger S."/>
            <person name="Wang M."/>
            <person name="Zifcakova L."/>
            <person name="Wipf D."/>
            <person name="Zambonelli A."/>
            <person name="Paolocci F."/>
            <person name="Nowrousian M."/>
            <person name="Ottonello S."/>
            <person name="Baldrian P."/>
            <person name="Spatafora J.W."/>
            <person name="Henrissat B."/>
            <person name="Nagy L.G."/>
            <person name="Aury J.M."/>
            <person name="Wincker P."/>
            <person name="Grigoriev I.V."/>
            <person name="Bonfante P."/>
            <person name="Martin F.M."/>
        </authorList>
    </citation>
    <scope>NUCLEOTIDE SEQUENCE [LARGE SCALE GENOMIC DNA]</scope>
    <source>
        <strain evidence="2 3">120613-1</strain>
    </source>
</reference>